<gene>
    <name evidence="1" type="ORF">Tci_614580</name>
</gene>
<reference evidence="1" key="1">
    <citation type="journal article" date="2019" name="Sci. Rep.">
        <title>Draft genome of Tanacetum cinerariifolium, the natural source of mosquito coil.</title>
        <authorList>
            <person name="Yamashiro T."/>
            <person name="Shiraishi A."/>
            <person name="Satake H."/>
            <person name="Nakayama K."/>
        </authorList>
    </citation>
    <scope>NUCLEOTIDE SEQUENCE</scope>
</reference>
<name>A0A699JMZ8_TANCI</name>
<protein>
    <submittedName>
        <fullName evidence="1">Uncharacterized protein</fullName>
    </submittedName>
</protein>
<organism evidence="1">
    <name type="scientific">Tanacetum cinerariifolium</name>
    <name type="common">Dalmatian daisy</name>
    <name type="synonym">Chrysanthemum cinerariifolium</name>
    <dbReference type="NCBI Taxonomy" id="118510"/>
    <lineage>
        <taxon>Eukaryota</taxon>
        <taxon>Viridiplantae</taxon>
        <taxon>Streptophyta</taxon>
        <taxon>Embryophyta</taxon>
        <taxon>Tracheophyta</taxon>
        <taxon>Spermatophyta</taxon>
        <taxon>Magnoliopsida</taxon>
        <taxon>eudicotyledons</taxon>
        <taxon>Gunneridae</taxon>
        <taxon>Pentapetalae</taxon>
        <taxon>asterids</taxon>
        <taxon>campanulids</taxon>
        <taxon>Asterales</taxon>
        <taxon>Asteraceae</taxon>
        <taxon>Asteroideae</taxon>
        <taxon>Anthemideae</taxon>
        <taxon>Anthemidinae</taxon>
        <taxon>Tanacetum</taxon>
    </lineage>
</organism>
<dbReference type="EMBL" id="BKCJ010421897">
    <property type="protein sequence ID" value="GFA42608.1"/>
    <property type="molecule type" value="Genomic_DNA"/>
</dbReference>
<evidence type="ECO:0000313" key="1">
    <source>
        <dbReference type="EMBL" id="GFA42608.1"/>
    </source>
</evidence>
<proteinExistence type="predicted"/>
<comment type="caution">
    <text evidence="1">The sequence shown here is derived from an EMBL/GenBank/DDBJ whole genome shotgun (WGS) entry which is preliminary data.</text>
</comment>
<dbReference type="AlphaFoldDB" id="A0A699JMZ8"/>
<sequence length="74" mass="8374">MFPEEKLMSISDQGNEPWTLKSGAIELHDKDGNEFIVNRQRVKPYNNDSKNFDSDDDIILENHGGVTQGIGLRV</sequence>
<accession>A0A699JMZ8</accession>